<reference evidence="2 3" key="1">
    <citation type="journal article" date="2019" name="Int. J. Syst. Evol. Microbiol.">
        <title>The Global Catalogue of Microorganisms (GCM) 10K type strain sequencing project: providing services to taxonomists for standard genome sequencing and annotation.</title>
        <authorList>
            <consortium name="The Broad Institute Genomics Platform"/>
            <consortium name="The Broad Institute Genome Sequencing Center for Infectious Disease"/>
            <person name="Wu L."/>
            <person name="Ma J."/>
        </authorList>
    </citation>
    <scope>NUCLEOTIDE SEQUENCE [LARGE SCALE GENOMIC DNA]</scope>
    <source>
        <strain evidence="2 3">CGMCC 1.12125</strain>
    </source>
</reference>
<organism evidence="2 3">
    <name type="scientific">Halorientalis brevis</name>
    <dbReference type="NCBI Taxonomy" id="1126241"/>
    <lineage>
        <taxon>Archaea</taxon>
        <taxon>Methanobacteriati</taxon>
        <taxon>Methanobacteriota</taxon>
        <taxon>Stenosarchaea group</taxon>
        <taxon>Halobacteria</taxon>
        <taxon>Halobacteriales</taxon>
        <taxon>Haloarculaceae</taxon>
        <taxon>Halorientalis</taxon>
    </lineage>
</organism>
<dbReference type="AlphaFoldDB" id="A0ABD6C9S2"/>
<name>A0ABD6C9S2_9EURY</name>
<feature type="transmembrane region" description="Helical" evidence="1">
    <location>
        <begin position="53"/>
        <end position="76"/>
    </location>
</feature>
<keyword evidence="1" id="KW-1133">Transmembrane helix</keyword>
<keyword evidence="1" id="KW-0472">Membrane</keyword>
<sequence>MSVLTVAKQDFKSARRSRALWTAATLFTLLAALIAFGTQGYRLPPAEQVQNLFRTLGMVLGILLPIIALVASYMSIAGQRESGGIKFLLGFPNTRRDVFLGKLLSRLALVSSGLVLVFVAATSVAVTRHGTLPIGTVLGLFAVSLLYGAVFVCVAVALSAAIGSRSRAIGAAVGSYFVLVVLYVVPTIRIGTLVQWVHHTMLGMETNPDLYNAVTYTSPYIAFRKAQNLVFPEAFQRQVFMRASEDTATDLPVYLSDEFALLVFAAWLVVPLVVGYLRFDRTDLE</sequence>
<keyword evidence="1" id="KW-0812">Transmembrane</keyword>
<dbReference type="Proteomes" id="UP001597119">
    <property type="component" value="Unassembled WGS sequence"/>
</dbReference>
<dbReference type="PANTHER" id="PTHR43471">
    <property type="entry name" value="ABC TRANSPORTER PERMEASE"/>
    <property type="match status" value="1"/>
</dbReference>
<feature type="transmembrane region" description="Helical" evidence="1">
    <location>
        <begin position="103"/>
        <end position="126"/>
    </location>
</feature>
<dbReference type="Pfam" id="PF12679">
    <property type="entry name" value="ABC2_membrane_2"/>
    <property type="match status" value="1"/>
</dbReference>
<feature type="transmembrane region" description="Helical" evidence="1">
    <location>
        <begin position="173"/>
        <end position="197"/>
    </location>
</feature>
<feature type="transmembrane region" description="Helical" evidence="1">
    <location>
        <begin position="259"/>
        <end position="279"/>
    </location>
</feature>
<dbReference type="PANTHER" id="PTHR43471:SF1">
    <property type="entry name" value="ABC TRANSPORTER PERMEASE PROTEIN NOSY-RELATED"/>
    <property type="match status" value="1"/>
</dbReference>
<proteinExistence type="predicted"/>
<feature type="transmembrane region" description="Helical" evidence="1">
    <location>
        <begin position="138"/>
        <end position="161"/>
    </location>
</feature>
<evidence type="ECO:0000313" key="3">
    <source>
        <dbReference type="Proteomes" id="UP001597119"/>
    </source>
</evidence>
<protein>
    <submittedName>
        <fullName evidence="2">ABC transporter permease</fullName>
    </submittedName>
</protein>
<dbReference type="RefSeq" id="WP_247376522.1">
    <property type="nucleotide sequence ID" value="NZ_JALLGV010000002.1"/>
</dbReference>
<dbReference type="EMBL" id="JBHUDJ010000002">
    <property type="protein sequence ID" value="MFD1586118.1"/>
    <property type="molecule type" value="Genomic_DNA"/>
</dbReference>
<feature type="transmembrane region" description="Helical" evidence="1">
    <location>
        <begin position="20"/>
        <end position="41"/>
    </location>
</feature>
<dbReference type="GO" id="GO:0005886">
    <property type="term" value="C:plasma membrane"/>
    <property type="evidence" value="ECO:0007669"/>
    <property type="project" value="UniProtKB-SubCell"/>
</dbReference>
<accession>A0ABD6C9S2</accession>
<gene>
    <name evidence="2" type="ORF">ACFR9U_03925</name>
</gene>
<evidence type="ECO:0000313" key="2">
    <source>
        <dbReference type="EMBL" id="MFD1586118.1"/>
    </source>
</evidence>
<keyword evidence="3" id="KW-1185">Reference proteome</keyword>
<comment type="caution">
    <text evidence="2">The sequence shown here is derived from an EMBL/GenBank/DDBJ whole genome shotgun (WGS) entry which is preliminary data.</text>
</comment>
<evidence type="ECO:0000256" key="1">
    <source>
        <dbReference type="SAM" id="Phobius"/>
    </source>
</evidence>